<feature type="non-terminal residue" evidence="4">
    <location>
        <position position="336"/>
    </location>
</feature>
<comment type="caution">
    <text evidence="4">The sequence shown here is derived from an EMBL/GenBank/DDBJ whole genome shotgun (WGS) entry which is preliminary data.</text>
</comment>
<dbReference type="GO" id="GO:0032259">
    <property type="term" value="P:methylation"/>
    <property type="evidence" value="ECO:0007669"/>
    <property type="project" value="UniProtKB-KW"/>
</dbReference>
<keyword evidence="2" id="KW-0489">Methyltransferase</keyword>
<keyword evidence="3" id="KW-0808">Transferase</keyword>
<proteinExistence type="inferred from homology"/>
<evidence type="ECO:0000313" key="4">
    <source>
        <dbReference type="EMBL" id="KAK3035200.1"/>
    </source>
</evidence>
<comment type="similarity">
    <text evidence="1">Belongs to the methyltransferase superfamily.</text>
</comment>
<dbReference type="PANTHER" id="PTHR12176:SF76">
    <property type="entry name" value="S-ADENOSYL-L-METHIONINE-DEPENDENT METHYLTRANSFERASES SUPERFAMILY PROTEIN"/>
    <property type="match status" value="1"/>
</dbReference>
<protein>
    <recommendedName>
        <fullName evidence="6">Spermidine synthase</fullName>
    </recommendedName>
</protein>
<dbReference type="PANTHER" id="PTHR12176">
    <property type="entry name" value="SAM-DEPENDENT METHYLTRANSFERASE SUPERFAMILY PROTEIN"/>
    <property type="match status" value="1"/>
</dbReference>
<dbReference type="InterPro" id="IPR051419">
    <property type="entry name" value="Lys/N-term_MeTrsfase_sf"/>
</dbReference>
<sequence length="336" mass="36702">CKIGKIKLSSSNYYSFGRKKAKAVHGVAVNSAQEGHNAEPEFQVLAAVRSTYNDIVIVDTPESRMLLLDSTHNVHSIFNKGEKWTGSYWDDFASLPAIVPKGPIAIFGLGGGTAAHLMLGIWPSLQLEGWEIDHILIDKAREFLGLADLEKQTPGGGILNVHVGDALSPLTTVPGGYAGIVIDLFSEGRVLPQLQEAGIWLELNDKLMPNGRLMVNCGGTSDGSFSPGISSTDSSWEQNSTIKAMCEAFSRQRILSQARNFISHVFRVDTEASYHFPFALCLALTQLSWKKLPKTEGDNYLAITGPLPELTAWSAALPDRLSSSVRCYPMLFYDQD</sequence>
<accession>A0AA88X3S1</accession>
<dbReference type="InterPro" id="IPR029063">
    <property type="entry name" value="SAM-dependent_MTases_sf"/>
</dbReference>
<dbReference type="AlphaFoldDB" id="A0AA88X3S1"/>
<dbReference type="EMBL" id="JAVXUP010000181">
    <property type="protein sequence ID" value="KAK3035200.1"/>
    <property type="molecule type" value="Genomic_DNA"/>
</dbReference>
<evidence type="ECO:0000256" key="3">
    <source>
        <dbReference type="ARBA" id="ARBA00022679"/>
    </source>
</evidence>
<feature type="non-terminal residue" evidence="4">
    <location>
        <position position="1"/>
    </location>
</feature>
<gene>
    <name evidence="4" type="ORF">RJ639_034588</name>
</gene>
<organism evidence="4 5">
    <name type="scientific">Escallonia herrerae</name>
    <dbReference type="NCBI Taxonomy" id="1293975"/>
    <lineage>
        <taxon>Eukaryota</taxon>
        <taxon>Viridiplantae</taxon>
        <taxon>Streptophyta</taxon>
        <taxon>Embryophyta</taxon>
        <taxon>Tracheophyta</taxon>
        <taxon>Spermatophyta</taxon>
        <taxon>Magnoliopsida</taxon>
        <taxon>eudicotyledons</taxon>
        <taxon>Gunneridae</taxon>
        <taxon>Pentapetalae</taxon>
        <taxon>asterids</taxon>
        <taxon>campanulids</taxon>
        <taxon>Escalloniales</taxon>
        <taxon>Escalloniaceae</taxon>
        <taxon>Escallonia</taxon>
    </lineage>
</organism>
<name>A0AA88X3S1_9ASTE</name>
<dbReference type="Gene3D" id="3.40.50.150">
    <property type="entry name" value="Vaccinia Virus protein VP39"/>
    <property type="match status" value="1"/>
</dbReference>
<dbReference type="GO" id="GO:0008168">
    <property type="term" value="F:methyltransferase activity"/>
    <property type="evidence" value="ECO:0007669"/>
    <property type="project" value="UniProtKB-KW"/>
</dbReference>
<dbReference type="SUPFAM" id="SSF53335">
    <property type="entry name" value="S-adenosyl-L-methionine-dependent methyltransferases"/>
    <property type="match status" value="1"/>
</dbReference>
<evidence type="ECO:0000256" key="1">
    <source>
        <dbReference type="ARBA" id="ARBA00008361"/>
    </source>
</evidence>
<evidence type="ECO:0008006" key="6">
    <source>
        <dbReference type="Google" id="ProtNLM"/>
    </source>
</evidence>
<reference evidence="4" key="1">
    <citation type="submission" date="2022-12" db="EMBL/GenBank/DDBJ databases">
        <title>Draft genome assemblies for two species of Escallonia (Escalloniales).</title>
        <authorList>
            <person name="Chanderbali A."/>
            <person name="Dervinis C."/>
            <person name="Anghel I."/>
            <person name="Soltis D."/>
            <person name="Soltis P."/>
            <person name="Zapata F."/>
        </authorList>
    </citation>
    <scope>NUCLEOTIDE SEQUENCE</scope>
    <source>
        <strain evidence="4">UCBG64.0493</strain>
        <tissue evidence="4">Leaf</tissue>
    </source>
</reference>
<evidence type="ECO:0000256" key="2">
    <source>
        <dbReference type="ARBA" id="ARBA00022603"/>
    </source>
</evidence>
<keyword evidence="5" id="KW-1185">Reference proteome</keyword>
<evidence type="ECO:0000313" key="5">
    <source>
        <dbReference type="Proteomes" id="UP001188597"/>
    </source>
</evidence>
<dbReference type="Proteomes" id="UP001188597">
    <property type="component" value="Unassembled WGS sequence"/>
</dbReference>